<feature type="domain" description="WYL" evidence="1">
    <location>
        <begin position="157"/>
        <end position="223"/>
    </location>
</feature>
<dbReference type="Pfam" id="PF13280">
    <property type="entry name" value="WYL"/>
    <property type="match status" value="1"/>
</dbReference>
<evidence type="ECO:0008006" key="5">
    <source>
        <dbReference type="Google" id="ProtNLM"/>
    </source>
</evidence>
<keyword evidence="4" id="KW-1185">Reference proteome</keyword>
<protein>
    <recommendedName>
        <fullName evidence="5">WYL domain-containing protein</fullName>
    </recommendedName>
</protein>
<evidence type="ECO:0000259" key="1">
    <source>
        <dbReference type="Pfam" id="PF13280"/>
    </source>
</evidence>
<dbReference type="PROSITE" id="PS52050">
    <property type="entry name" value="WYL"/>
    <property type="match status" value="1"/>
</dbReference>
<sequence length="336" mass="38798">MPTNKNALLRYLTLDKCLRNTGRLYTLNDLIETCNDALAEANPESDGIRKRQLQDDLKFMRSEDGYGASIERIRKGKQSYYRYEDTNFSIRDQGLNDSEAKQMQAALSILSRFSGLPQFDWINELTSRLKSKFDLVHQEAEVISFEGNVDLTGREFITPLFNAIVNKRGLKVVYQDFLSPEPYELDFHPGYLKQYNNRWFVFGWNPAEKRPNWNLALDRIKSIHEVDVPYHPVDIDWEDYFYDIVGVTRPEDGVVENIVLQFDSHVAPYVRTKPLHPTQRMQELGDGLSVTIKVIPNFELAKLVLSFGDQVTVVEPTSFRKSIQGRLNQAVASYSK</sequence>
<feature type="domain" description="WCX" evidence="2">
    <location>
        <begin position="257"/>
        <end position="330"/>
    </location>
</feature>
<dbReference type="EMBL" id="CAKLPZ010000001">
    <property type="protein sequence ID" value="CAH0999053.1"/>
    <property type="molecule type" value="Genomic_DNA"/>
</dbReference>
<dbReference type="InterPro" id="IPR026881">
    <property type="entry name" value="WYL_dom"/>
</dbReference>
<dbReference type="RefSeq" id="WP_238749250.1">
    <property type="nucleotide sequence ID" value="NZ_CAKLPZ010000001.1"/>
</dbReference>
<evidence type="ECO:0000313" key="4">
    <source>
        <dbReference type="Proteomes" id="UP000837803"/>
    </source>
</evidence>
<evidence type="ECO:0000259" key="2">
    <source>
        <dbReference type="Pfam" id="PF25583"/>
    </source>
</evidence>
<gene>
    <name evidence="3" type="ORF">LEM8419_00348</name>
</gene>
<proteinExistence type="predicted"/>
<reference evidence="3" key="1">
    <citation type="submission" date="2021-12" db="EMBL/GenBank/DDBJ databases">
        <authorList>
            <person name="Rodrigo-Torres L."/>
            <person name="Arahal R. D."/>
            <person name="Lucena T."/>
        </authorList>
    </citation>
    <scope>NUCLEOTIDE SEQUENCE</scope>
    <source>
        <strain evidence="3">CECT 8419</strain>
    </source>
</reference>
<dbReference type="PANTHER" id="PTHR34580:SF9">
    <property type="entry name" value="SLL5097 PROTEIN"/>
    <property type="match status" value="1"/>
</dbReference>
<accession>A0ABM9AX39</accession>
<evidence type="ECO:0000313" key="3">
    <source>
        <dbReference type="EMBL" id="CAH0999053.1"/>
    </source>
</evidence>
<dbReference type="InterPro" id="IPR051534">
    <property type="entry name" value="CBASS_pafABC_assoc_protein"/>
</dbReference>
<dbReference type="InterPro" id="IPR057727">
    <property type="entry name" value="WCX_dom"/>
</dbReference>
<comment type="caution">
    <text evidence="3">The sequence shown here is derived from an EMBL/GenBank/DDBJ whole genome shotgun (WGS) entry which is preliminary data.</text>
</comment>
<organism evidence="3 4">
    <name type="scientific">Neolewinella maritima</name>
    <dbReference type="NCBI Taxonomy" id="1383882"/>
    <lineage>
        <taxon>Bacteria</taxon>
        <taxon>Pseudomonadati</taxon>
        <taxon>Bacteroidota</taxon>
        <taxon>Saprospiria</taxon>
        <taxon>Saprospirales</taxon>
        <taxon>Lewinellaceae</taxon>
        <taxon>Neolewinella</taxon>
    </lineage>
</organism>
<dbReference type="Pfam" id="PF25583">
    <property type="entry name" value="WCX"/>
    <property type="match status" value="1"/>
</dbReference>
<dbReference type="Proteomes" id="UP000837803">
    <property type="component" value="Unassembled WGS sequence"/>
</dbReference>
<dbReference type="PANTHER" id="PTHR34580">
    <property type="match status" value="1"/>
</dbReference>
<name>A0ABM9AX39_9BACT</name>